<name>A0A9P7FWD9_9AGAR</name>
<evidence type="ECO:0000313" key="1">
    <source>
        <dbReference type="EMBL" id="KAG5638329.1"/>
    </source>
</evidence>
<reference evidence="1" key="2">
    <citation type="submission" date="2021-10" db="EMBL/GenBank/DDBJ databases">
        <title>Phylogenomics reveals ancestral predisposition of the termite-cultivated fungus Termitomyces towards a domesticated lifestyle.</title>
        <authorList>
            <person name="Auxier B."/>
            <person name="Grum-Grzhimaylo A."/>
            <person name="Cardenas M.E."/>
            <person name="Lodge J.D."/>
            <person name="Laessoe T."/>
            <person name="Pedersen O."/>
            <person name="Smith M.E."/>
            <person name="Kuyper T.W."/>
            <person name="Franco-Molano E.A."/>
            <person name="Baroni T.J."/>
            <person name="Aanen D.K."/>
        </authorList>
    </citation>
    <scope>NUCLEOTIDE SEQUENCE</scope>
    <source>
        <strain evidence="1">D49</strain>
    </source>
</reference>
<comment type="caution">
    <text evidence="1">The sequence shown here is derived from an EMBL/GenBank/DDBJ whole genome shotgun (WGS) entry which is preliminary data.</text>
</comment>
<organism evidence="1 2">
    <name type="scientific">Sphagnurus paluster</name>
    <dbReference type="NCBI Taxonomy" id="117069"/>
    <lineage>
        <taxon>Eukaryota</taxon>
        <taxon>Fungi</taxon>
        <taxon>Dikarya</taxon>
        <taxon>Basidiomycota</taxon>
        <taxon>Agaricomycotina</taxon>
        <taxon>Agaricomycetes</taxon>
        <taxon>Agaricomycetidae</taxon>
        <taxon>Agaricales</taxon>
        <taxon>Tricholomatineae</taxon>
        <taxon>Lyophyllaceae</taxon>
        <taxon>Sphagnurus</taxon>
    </lineage>
</organism>
<evidence type="ECO:0000313" key="2">
    <source>
        <dbReference type="Proteomes" id="UP000717328"/>
    </source>
</evidence>
<dbReference type="EMBL" id="JABCKI010005768">
    <property type="protein sequence ID" value="KAG5638329.1"/>
    <property type="molecule type" value="Genomic_DNA"/>
</dbReference>
<dbReference type="Proteomes" id="UP000717328">
    <property type="component" value="Unassembled WGS sequence"/>
</dbReference>
<dbReference type="AlphaFoldDB" id="A0A9P7FWD9"/>
<accession>A0A9P7FWD9</accession>
<gene>
    <name evidence="1" type="ORF">H0H81_000572</name>
</gene>
<sequence>MLGELLGEMPNLESLCIRDEDMLYLPDVVELGPRSLILPKLRDFQLLSSPSRCATILNALVHPISQSIQLWFHYHCEDTNATFGVLGDQLSRNIRPVHLRVDNHYGLNWESSGQSATCSGSVEQSLSRLAIRMDDTGASRFRSICETSLLSTLETFHAHRLCFSVNAWREIFGNLPNLREIEVWRDGRNLVDALFPTGQDSDQVLFRKLETLLLDDQDMAYVGSKMSVVDCGELLECMRIRQSLATPLHKLDLRNNVFVNDYKVVQLREVVKEVTWDGRSFFKCQGEWNGTAIKEIEQQGMEFPVIEAQYDDWVASDIVW</sequence>
<proteinExistence type="predicted"/>
<reference evidence="1" key="1">
    <citation type="submission" date="2021-02" db="EMBL/GenBank/DDBJ databases">
        <authorList>
            <person name="Nieuwenhuis M."/>
            <person name="Van De Peppel L.J.J."/>
        </authorList>
    </citation>
    <scope>NUCLEOTIDE SEQUENCE</scope>
    <source>
        <strain evidence="1">D49</strain>
    </source>
</reference>
<protein>
    <submittedName>
        <fullName evidence="1">Uncharacterized protein</fullName>
    </submittedName>
</protein>
<keyword evidence="2" id="KW-1185">Reference proteome</keyword>
<dbReference type="OrthoDB" id="8197438at2759"/>